<keyword evidence="3 4" id="KW-0326">Glycosidase</keyword>
<evidence type="ECO:0000256" key="1">
    <source>
        <dbReference type="ARBA" id="ARBA00009865"/>
    </source>
</evidence>
<evidence type="ECO:0000256" key="4">
    <source>
        <dbReference type="RuleBase" id="RU361187"/>
    </source>
</evidence>
<dbReference type="InterPro" id="IPR023296">
    <property type="entry name" value="Glyco_hydro_beta-prop_sf"/>
</dbReference>
<proteinExistence type="inferred from homology"/>
<dbReference type="Pfam" id="PF04616">
    <property type="entry name" value="Glyco_hydro_43"/>
    <property type="match status" value="1"/>
</dbReference>
<gene>
    <name evidence="6" type="ORF">DFP98_114166</name>
</gene>
<dbReference type="PANTHER" id="PTHR22925:SF3">
    <property type="entry name" value="GLYCOSYL HYDROLASE FAMILY PROTEIN 43"/>
    <property type="match status" value="1"/>
</dbReference>
<evidence type="ECO:0000256" key="2">
    <source>
        <dbReference type="ARBA" id="ARBA00022801"/>
    </source>
</evidence>
<dbReference type="Proteomes" id="UP000256977">
    <property type="component" value="Unassembled WGS sequence"/>
</dbReference>
<feature type="signal peptide" evidence="5">
    <location>
        <begin position="1"/>
        <end position="30"/>
    </location>
</feature>
<keyword evidence="5" id="KW-0732">Signal</keyword>
<dbReference type="SUPFAM" id="SSF50370">
    <property type="entry name" value="Ricin B-like lectins"/>
    <property type="match status" value="1"/>
</dbReference>
<keyword evidence="7" id="KW-1185">Reference proteome</keyword>
<accession>A0A3D9JPA5</accession>
<evidence type="ECO:0000313" key="6">
    <source>
        <dbReference type="EMBL" id="RED75805.1"/>
    </source>
</evidence>
<dbReference type="Gene3D" id="2.115.10.20">
    <property type="entry name" value="Glycosyl hydrolase domain, family 43"/>
    <property type="match status" value="1"/>
</dbReference>
<protein>
    <submittedName>
        <fullName evidence="6">Glycosyl hydrolase family 43</fullName>
    </submittedName>
</protein>
<evidence type="ECO:0000313" key="7">
    <source>
        <dbReference type="Proteomes" id="UP000256977"/>
    </source>
</evidence>
<dbReference type="GO" id="GO:0005975">
    <property type="term" value="P:carbohydrate metabolic process"/>
    <property type="evidence" value="ECO:0007669"/>
    <property type="project" value="InterPro"/>
</dbReference>
<dbReference type="SUPFAM" id="SSF75005">
    <property type="entry name" value="Arabinanase/levansucrase/invertase"/>
    <property type="match status" value="1"/>
</dbReference>
<sequence length="483" mass="53573">MRTQLTVRGRALWGLLLAMVVALSATMPGAAVQAAAVAIVNANQWKDMSGNVIQAHAGGAIKVGSVYYWYGVERNEDAGWTFKQINLYSSTDLKSWTFVHAVLTQGSHPELNWSKVERPKIVYNAATGKFVMWMHYENGANYSLAHAAVAISDTVDGDYEFLGHFRPEADGVEHQSRDATLFVDDDGTAYFISSARGNADLNVYRLNADYTQIDALTATLFPGNYREAPAMVKRNGYYYLLTSGATGWSYNQAKYAYSTNIASGWSSLYDIGSPSTFEGQGNFILPVSGTEGTDYIYMTDRHAGAFGEHFNYGKYVWHKLNFVSDTNLKLDWFPKLSIDTAAGKVEKAAQNNGTGLGLKKDFAPIDTFLSVGYEDEYFYMSDKLSAESAWEKIDVDGVYFILKHKRTGKYLHNDPALGNKLNLVDPVWTGHNVQWSQTDAGGGYVRLIHRSSGKVLTSYPYGANLSLQPTTNTSNQTKWRLVE</sequence>
<dbReference type="OrthoDB" id="273314at2"/>
<dbReference type="CDD" id="cd18822">
    <property type="entry name" value="GH43_CtGH43-like"/>
    <property type="match status" value="1"/>
</dbReference>
<dbReference type="RefSeq" id="WP_116062116.1">
    <property type="nucleotide sequence ID" value="NZ_QRDZ01000014.1"/>
</dbReference>
<reference evidence="6 7" key="1">
    <citation type="submission" date="2018-07" db="EMBL/GenBank/DDBJ databases">
        <title>Genomic Encyclopedia of Type Strains, Phase III (KMG-III): the genomes of soil and plant-associated and newly described type strains.</title>
        <authorList>
            <person name="Whitman W."/>
        </authorList>
    </citation>
    <scope>NUCLEOTIDE SEQUENCE [LARGE SCALE GENOMIC DNA]</scope>
    <source>
        <strain evidence="6 7">CECT 7287</strain>
    </source>
</reference>
<evidence type="ECO:0000256" key="5">
    <source>
        <dbReference type="SAM" id="SignalP"/>
    </source>
</evidence>
<keyword evidence="2 4" id="KW-0378">Hydrolase</keyword>
<dbReference type="AlphaFoldDB" id="A0A3D9JPA5"/>
<comment type="similarity">
    <text evidence="1 4">Belongs to the glycosyl hydrolase 43 family.</text>
</comment>
<dbReference type="EMBL" id="QRDZ01000014">
    <property type="protein sequence ID" value="RED75805.1"/>
    <property type="molecule type" value="Genomic_DNA"/>
</dbReference>
<dbReference type="CDD" id="cd00161">
    <property type="entry name" value="beta-trefoil_Ricin-like"/>
    <property type="match status" value="1"/>
</dbReference>
<dbReference type="PANTHER" id="PTHR22925">
    <property type="entry name" value="GLYCOSYL HYDROLASE 43 FAMILY MEMBER"/>
    <property type="match status" value="1"/>
</dbReference>
<dbReference type="Gene3D" id="2.80.10.50">
    <property type="match status" value="1"/>
</dbReference>
<dbReference type="GO" id="GO:0004553">
    <property type="term" value="F:hydrolase activity, hydrolyzing O-glycosyl compounds"/>
    <property type="evidence" value="ECO:0007669"/>
    <property type="project" value="InterPro"/>
</dbReference>
<comment type="caution">
    <text evidence="6">The sequence shown here is derived from an EMBL/GenBank/DDBJ whole genome shotgun (WGS) entry which is preliminary data.</text>
</comment>
<dbReference type="InterPro" id="IPR006710">
    <property type="entry name" value="Glyco_hydro_43"/>
</dbReference>
<evidence type="ECO:0000256" key="3">
    <source>
        <dbReference type="ARBA" id="ARBA00023295"/>
    </source>
</evidence>
<name>A0A3D9JPA5_9BACL</name>
<feature type="chain" id="PRO_5039269253" evidence="5">
    <location>
        <begin position="31"/>
        <end position="483"/>
    </location>
</feature>
<dbReference type="InterPro" id="IPR035992">
    <property type="entry name" value="Ricin_B-like_lectins"/>
</dbReference>
<organism evidence="6 7">
    <name type="scientific">Cohnella phaseoli</name>
    <dbReference type="NCBI Taxonomy" id="456490"/>
    <lineage>
        <taxon>Bacteria</taxon>
        <taxon>Bacillati</taxon>
        <taxon>Bacillota</taxon>
        <taxon>Bacilli</taxon>
        <taxon>Bacillales</taxon>
        <taxon>Paenibacillaceae</taxon>
        <taxon>Cohnella</taxon>
    </lineage>
</organism>